<dbReference type="Proteomes" id="UP000187209">
    <property type="component" value="Unassembled WGS sequence"/>
</dbReference>
<comment type="caution">
    <text evidence="4">The sequence shown here is derived from an EMBL/GenBank/DDBJ whole genome shotgun (WGS) entry which is preliminary data.</text>
</comment>
<dbReference type="Gene3D" id="1.10.10.750">
    <property type="entry name" value="Ypt/Rab-GAP domain of gyp1p, domain 1"/>
    <property type="match status" value="1"/>
</dbReference>
<keyword evidence="1" id="KW-0343">GTPase activation</keyword>
<dbReference type="AlphaFoldDB" id="A0A1R2AZW2"/>
<dbReference type="PANTHER" id="PTHR47219:SF9">
    <property type="entry name" value="GTPASE ACTIVATING PROTEIN AND CENTROSOME-ASSOCIATED, ISOFORM B"/>
    <property type="match status" value="1"/>
</dbReference>
<dbReference type="PANTHER" id="PTHR47219">
    <property type="entry name" value="RAB GTPASE-ACTIVATING PROTEIN 1-LIKE"/>
    <property type="match status" value="1"/>
</dbReference>
<dbReference type="FunFam" id="1.10.8.270:FF:000016">
    <property type="entry name" value="TBC1 domain family member 2A"/>
    <property type="match status" value="1"/>
</dbReference>
<evidence type="ECO:0000256" key="1">
    <source>
        <dbReference type="ARBA" id="ARBA00022468"/>
    </source>
</evidence>
<evidence type="ECO:0000313" key="4">
    <source>
        <dbReference type="EMBL" id="OMJ70048.1"/>
    </source>
</evidence>
<dbReference type="SUPFAM" id="SSF47923">
    <property type="entry name" value="Ypt/Rab-GAP domain of gyp1p"/>
    <property type="match status" value="2"/>
</dbReference>
<sequence>MGDGQVDKYGFVVPRGNRTFKEIPPLKYMARMEKWENMLSNWENFKSNKLNLLKNRVRKGIPDPLRSRVWLLIADGLTIRSSYPKHLYFRLTNTEEEPPCINVINRDLDRTFPGHELYRTIEGQQSLRNILRAYAFFDTEIGYCQGMGYIAGIARMYMDEENTFWILVALMNNYDMRGMFKRGMQHVYKSFYKASSLLRQYESGIWRKLNDNDMNPQVYATQWFMTIYSSFPIETVLRIWDCFLLEGPKILYRVYIGFFKMNKNEFKEATFEGLLKKIRELESNCDCDLLIKAAFGLSLSHKRIAELDREYTVSPNMDIVKWSLN</sequence>
<dbReference type="Gene3D" id="1.10.472.80">
    <property type="entry name" value="Ypt/Rab-GAP domain of gyp1p, domain 3"/>
    <property type="match status" value="1"/>
</dbReference>
<dbReference type="InterPro" id="IPR050302">
    <property type="entry name" value="Rab_GAP_TBC_domain"/>
</dbReference>
<dbReference type="InterPro" id="IPR035969">
    <property type="entry name" value="Rab-GAP_TBC_sf"/>
</dbReference>
<dbReference type="GO" id="GO:0031267">
    <property type="term" value="F:small GTPase binding"/>
    <property type="evidence" value="ECO:0007669"/>
    <property type="project" value="TreeGrafter"/>
</dbReference>
<accession>A0A1R2AZW2</accession>
<organism evidence="4 5">
    <name type="scientific">Stentor coeruleus</name>
    <dbReference type="NCBI Taxonomy" id="5963"/>
    <lineage>
        <taxon>Eukaryota</taxon>
        <taxon>Sar</taxon>
        <taxon>Alveolata</taxon>
        <taxon>Ciliophora</taxon>
        <taxon>Postciliodesmatophora</taxon>
        <taxon>Heterotrichea</taxon>
        <taxon>Heterotrichida</taxon>
        <taxon>Stentoridae</taxon>
        <taxon>Stentor</taxon>
    </lineage>
</organism>
<dbReference type="Pfam" id="PF00566">
    <property type="entry name" value="RabGAP-TBC"/>
    <property type="match status" value="1"/>
</dbReference>
<feature type="domain" description="Rab-GAP TBC" evidence="3">
    <location>
        <begin position="60"/>
        <end position="247"/>
    </location>
</feature>
<dbReference type="PROSITE" id="PS50086">
    <property type="entry name" value="TBC_RABGAP"/>
    <property type="match status" value="1"/>
</dbReference>
<keyword evidence="5" id="KW-1185">Reference proteome</keyword>
<dbReference type="SMART" id="SM00164">
    <property type="entry name" value="TBC"/>
    <property type="match status" value="1"/>
</dbReference>
<reference evidence="4 5" key="1">
    <citation type="submission" date="2016-11" db="EMBL/GenBank/DDBJ databases">
        <title>The macronuclear genome of Stentor coeruleus: a giant cell with tiny introns.</title>
        <authorList>
            <person name="Slabodnick M."/>
            <person name="Ruby J.G."/>
            <person name="Reiff S.B."/>
            <person name="Swart E.C."/>
            <person name="Gosai S."/>
            <person name="Prabakaran S."/>
            <person name="Witkowska E."/>
            <person name="Larue G.E."/>
            <person name="Fisher S."/>
            <person name="Freeman R.M."/>
            <person name="Gunawardena J."/>
            <person name="Chu W."/>
            <person name="Stover N.A."/>
            <person name="Gregory B.D."/>
            <person name="Nowacki M."/>
            <person name="Derisi J."/>
            <person name="Roy S.W."/>
            <person name="Marshall W.F."/>
            <person name="Sood P."/>
        </authorList>
    </citation>
    <scope>NUCLEOTIDE SEQUENCE [LARGE SCALE GENOMIC DNA]</scope>
    <source>
        <strain evidence="4">WM001</strain>
    </source>
</reference>
<gene>
    <name evidence="4" type="ORF">SteCoe_32067</name>
</gene>
<evidence type="ECO:0000259" key="3">
    <source>
        <dbReference type="PROSITE" id="PS50086"/>
    </source>
</evidence>
<keyword evidence="2" id="KW-0175">Coiled coil</keyword>
<dbReference type="EMBL" id="MPUH01001130">
    <property type="protein sequence ID" value="OMJ70048.1"/>
    <property type="molecule type" value="Genomic_DNA"/>
</dbReference>
<dbReference type="GO" id="GO:0005096">
    <property type="term" value="F:GTPase activator activity"/>
    <property type="evidence" value="ECO:0007669"/>
    <property type="project" value="UniProtKB-KW"/>
</dbReference>
<protein>
    <recommendedName>
        <fullName evidence="3">Rab-GAP TBC domain-containing protein</fullName>
    </recommendedName>
</protein>
<dbReference type="InterPro" id="IPR000195">
    <property type="entry name" value="Rab-GAP-TBC_dom"/>
</dbReference>
<evidence type="ECO:0000313" key="5">
    <source>
        <dbReference type="Proteomes" id="UP000187209"/>
    </source>
</evidence>
<proteinExistence type="predicted"/>
<name>A0A1R2AZW2_9CILI</name>
<dbReference type="FunFam" id="1.10.10.750:FF:000003">
    <property type="entry name" value="GTPase activating protein (Evi5)"/>
    <property type="match status" value="1"/>
</dbReference>
<evidence type="ECO:0000256" key="2">
    <source>
        <dbReference type="ARBA" id="ARBA00023054"/>
    </source>
</evidence>
<dbReference type="OrthoDB" id="294251at2759"/>
<dbReference type="Gene3D" id="1.10.8.270">
    <property type="entry name" value="putative rabgap domain of human tbc1 domain family member 14 like domains"/>
    <property type="match status" value="1"/>
</dbReference>